<sequence length="81" mass="8288">MQQDTEVDAWHVFHDGCAHAAGLYSAPGTKSDGAGSGFWGHITGLFLIFCFSAAPDADGAEEWRGCGGGTTGAVVVRDAAT</sequence>
<evidence type="ECO:0000313" key="2">
    <source>
        <dbReference type="Proteomes" id="UP000237481"/>
    </source>
</evidence>
<gene>
    <name evidence="1" type="ORF">TPAR_07881</name>
</gene>
<dbReference type="AlphaFoldDB" id="A0A2S4KNY8"/>
<name>A0A2S4KNY8_9HYPO</name>
<accession>A0A2S4KNY8</accession>
<evidence type="ECO:0000313" key="1">
    <source>
        <dbReference type="EMBL" id="POR31905.1"/>
    </source>
</evidence>
<dbReference type="EMBL" id="PKSG01000955">
    <property type="protein sequence ID" value="POR31905.1"/>
    <property type="molecule type" value="Genomic_DNA"/>
</dbReference>
<reference evidence="1 2" key="1">
    <citation type="submission" date="2018-01" db="EMBL/GenBank/DDBJ databases">
        <title>Harnessing the power of phylogenomics to disentangle the directionality and signatures of interkingdom host jumping in the parasitic fungal genus Tolypocladium.</title>
        <authorList>
            <person name="Quandt C.A."/>
            <person name="Patterson W."/>
            <person name="Spatafora J.W."/>
        </authorList>
    </citation>
    <scope>NUCLEOTIDE SEQUENCE [LARGE SCALE GENOMIC DNA]</scope>
    <source>
        <strain evidence="1 2">NRBC 100945</strain>
    </source>
</reference>
<organism evidence="1 2">
    <name type="scientific">Tolypocladium paradoxum</name>
    <dbReference type="NCBI Taxonomy" id="94208"/>
    <lineage>
        <taxon>Eukaryota</taxon>
        <taxon>Fungi</taxon>
        <taxon>Dikarya</taxon>
        <taxon>Ascomycota</taxon>
        <taxon>Pezizomycotina</taxon>
        <taxon>Sordariomycetes</taxon>
        <taxon>Hypocreomycetidae</taxon>
        <taxon>Hypocreales</taxon>
        <taxon>Ophiocordycipitaceae</taxon>
        <taxon>Tolypocladium</taxon>
    </lineage>
</organism>
<proteinExistence type="predicted"/>
<comment type="caution">
    <text evidence="1">The sequence shown here is derived from an EMBL/GenBank/DDBJ whole genome shotgun (WGS) entry which is preliminary data.</text>
</comment>
<dbReference type="Proteomes" id="UP000237481">
    <property type="component" value="Unassembled WGS sequence"/>
</dbReference>
<dbReference type="OrthoDB" id="5243589at2759"/>
<keyword evidence="2" id="KW-1185">Reference proteome</keyword>
<protein>
    <submittedName>
        <fullName evidence="1">Uncharacterized protein</fullName>
    </submittedName>
</protein>